<feature type="region of interest" description="Disordered" evidence="1">
    <location>
        <begin position="74"/>
        <end position="93"/>
    </location>
</feature>
<feature type="chain" id="PRO_5047200448" description="Copper amine oxidase" evidence="2">
    <location>
        <begin position="19"/>
        <end position="428"/>
    </location>
</feature>
<evidence type="ECO:0000313" key="3">
    <source>
        <dbReference type="EMBL" id="EGL39594.1"/>
    </source>
</evidence>
<keyword evidence="2" id="KW-0732">Signal</keyword>
<organism evidence="3 4">
    <name type="scientific">Megasphaera lornae</name>
    <dbReference type="NCBI Taxonomy" id="1000568"/>
    <lineage>
        <taxon>Bacteria</taxon>
        <taxon>Bacillati</taxon>
        <taxon>Bacillota</taxon>
        <taxon>Negativicutes</taxon>
        <taxon>Veillonellales</taxon>
        <taxon>Veillonellaceae</taxon>
        <taxon>Megasphaera</taxon>
    </lineage>
</organism>
<gene>
    <name evidence="3" type="ORF">HMPREF1039_1244</name>
</gene>
<sequence>MKYHISIMTALTAGIVFAFAGSSAVTAESPLFTPAAIEENVSTATTTDAAEQPKDTTDTPAKPAKEDAYARLERECREHPDTDKTAPTGPLGEKSKEILSILTPLTPVTAAQRQLLAQQDTLHVIPLIAADLNIQGIERGFSQAQVEERLGKPVRITKTDHFMTLHYGNDKESLRCVLRTEQETADGRFTYTPQVDAVFLAKGDTVSIGRNIFLHNPVELVLRRYGVPHNVLRDAAANVYYLVYEAGRTDLIFAVAERKVQRVALMEARYPYHREQALTGRQAREKRDFTLMGFGLDEPFIANRYNMWNNQLKRGTDTFWLYNNYGVAVDGKNKVKRVFLLTNSGYTDRGATLGYHVSTVLGLYGYPDHVDHTGTDPKGVDVYYYSSPYQPGVYLAFVIKRDTQYVDDVILTEGPLHDVQNPTARYGL</sequence>
<evidence type="ECO:0000256" key="2">
    <source>
        <dbReference type="SAM" id="SignalP"/>
    </source>
</evidence>
<feature type="signal peptide" evidence="2">
    <location>
        <begin position="1"/>
        <end position="18"/>
    </location>
</feature>
<feature type="compositionally biased region" description="Basic and acidic residues" evidence="1">
    <location>
        <begin position="51"/>
        <end position="65"/>
    </location>
</feature>
<name>A0ABP2L5M7_9FIRM</name>
<keyword evidence="4" id="KW-1185">Reference proteome</keyword>
<comment type="caution">
    <text evidence="3">The sequence shown here is derived from an EMBL/GenBank/DDBJ whole genome shotgun (WGS) entry which is preliminary data.</text>
</comment>
<feature type="compositionally biased region" description="Basic and acidic residues" evidence="1">
    <location>
        <begin position="74"/>
        <end position="84"/>
    </location>
</feature>
<evidence type="ECO:0008006" key="5">
    <source>
        <dbReference type="Google" id="ProtNLM"/>
    </source>
</evidence>
<accession>A0ABP2L5M7</accession>
<dbReference type="Proteomes" id="UP000004018">
    <property type="component" value="Unassembled WGS sequence"/>
</dbReference>
<proteinExistence type="predicted"/>
<dbReference type="RefSeq" id="WP_007391407.1">
    <property type="nucleotide sequence ID" value="NZ_AFIJ01000035.1"/>
</dbReference>
<evidence type="ECO:0000256" key="1">
    <source>
        <dbReference type="SAM" id="MobiDB-lite"/>
    </source>
</evidence>
<protein>
    <recommendedName>
        <fullName evidence="5">Copper amine oxidase</fullName>
    </recommendedName>
</protein>
<feature type="region of interest" description="Disordered" evidence="1">
    <location>
        <begin position="42"/>
        <end position="65"/>
    </location>
</feature>
<reference evidence="3 4" key="1">
    <citation type="submission" date="2011-04" db="EMBL/GenBank/DDBJ databases">
        <authorList>
            <person name="Harkins D.M."/>
            <person name="Madupu R."/>
            <person name="Durkin A.S."/>
            <person name="Torralba M."/>
            <person name="Methe B."/>
            <person name="Sutton G.G."/>
            <person name="Nelson K.E."/>
        </authorList>
    </citation>
    <scope>NUCLEOTIDE SEQUENCE [LARGE SCALE GENOMIC DNA]</scope>
    <source>
        <strain evidence="3 4">UPII 199-6</strain>
    </source>
</reference>
<evidence type="ECO:0000313" key="4">
    <source>
        <dbReference type="Proteomes" id="UP000004018"/>
    </source>
</evidence>
<dbReference type="EMBL" id="AFIJ01000035">
    <property type="protein sequence ID" value="EGL39594.1"/>
    <property type="molecule type" value="Genomic_DNA"/>
</dbReference>